<protein>
    <submittedName>
        <fullName evidence="2">Uncharacterized protein</fullName>
    </submittedName>
</protein>
<dbReference type="AlphaFoldDB" id="A0A1Q8CAK0"/>
<organism evidence="2 3">
    <name type="scientific">Actinophytocola xanthii</name>
    <dbReference type="NCBI Taxonomy" id="1912961"/>
    <lineage>
        <taxon>Bacteria</taxon>
        <taxon>Bacillati</taxon>
        <taxon>Actinomycetota</taxon>
        <taxon>Actinomycetes</taxon>
        <taxon>Pseudonocardiales</taxon>
        <taxon>Pseudonocardiaceae</taxon>
    </lineage>
</organism>
<comment type="caution">
    <text evidence="2">The sequence shown here is derived from an EMBL/GenBank/DDBJ whole genome shotgun (WGS) entry which is preliminary data.</text>
</comment>
<name>A0A1Q8CAK0_9PSEU</name>
<dbReference type="RefSeq" id="WP_158073532.1">
    <property type="nucleotide sequence ID" value="NZ_MSIE01000067.1"/>
</dbReference>
<feature type="non-terminal residue" evidence="2">
    <location>
        <position position="1"/>
    </location>
</feature>
<accession>A0A1Q8CAK0</accession>
<evidence type="ECO:0000313" key="3">
    <source>
        <dbReference type="Proteomes" id="UP000185596"/>
    </source>
</evidence>
<reference evidence="2 3" key="1">
    <citation type="submission" date="2016-12" db="EMBL/GenBank/DDBJ databases">
        <title>The draft genome sequence of Actinophytocola sp. 11-183.</title>
        <authorList>
            <person name="Wang W."/>
            <person name="Yuan L."/>
        </authorList>
    </citation>
    <scope>NUCLEOTIDE SEQUENCE [LARGE SCALE GENOMIC DNA]</scope>
    <source>
        <strain evidence="2 3">11-183</strain>
    </source>
</reference>
<feature type="region of interest" description="Disordered" evidence="1">
    <location>
        <begin position="1"/>
        <end position="111"/>
    </location>
</feature>
<dbReference type="OrthoDB" id="3682216at2"/>
<keyword evidence="3" id="KW-1185">Reference proteome</keyword>
<gene>
    <name evidence="2" type="ORF">BU204_30290</name>
</gene>
<evidence type="ECO:0000313" key="2">
    <source>
        <dbReference type="EMBL" id="OLF11388.1"/>
    </source>
</evidence>
<feature type="compositionally biased region" description="Low complexity" evidence="1">
    <location>
        <begin position="8"/>
        <end position="36"/>
    </location>
</feature>
<sequence>ATGLGGLPASDMQAAAASQAAAAAQQSGAPIAPAAGAPGGVGQQDKMAMRRFGMEAIGSSQWFGDDEPVVGQSQRRRRDFRESDEVTESVSILDEEHKLPPTVIGDGQQGR</sequence>
<dbReference type="STRING" id="1912961.BU204_30290"/>
<dbReference type="Proteomes" id="UP000185596">
    <property type="component" value="Unassembled WGS sequence"/>
</dbReference>
<proteinExistence type="predicted"/>
<evidence type="ECO:0000256" key="1">
    <source>
        <dbReference type="SAM" id="MobiDB-lite"/>
    </source>
</evidence>
<dbReference type="EMBL" id="MSIE01000067">
    <property type="protein sequence ID" value="OLF11388.1"/>
    <property type="molecule type" value="Genomic_DNA"/>
</dbReference>